<comment type="caution">
    <text evidence="1">The sequence shown here is derived from an EMBL/GenBank/DDBJ whole genome shotgun (WGS) entry which is preliminary data.</text>
</comment>
<dbReference type="OrthoDB" id="25503at2759"/>
<reference evidence="1 2" key="1">
    <citation type="submission" date="2020-08" db="EMBL/GenBank/DDBJ databases">
        <authorList>
            <person name="Koutsovoulos G."/>
            <person name="Danchin GJ E."/>
        </authorList>
    </citation>
    <scope>NUCLEOTIDE SEQUENCE [LARGE SCALE GENOMIC DNA]</scope>
</reference>
<dbReference type="Proteomes" id="UP000580250">
    <property type="component" value="Unassembled WGS sequence"/>
</dbReference>
<dbReference type="AlphaFoldDB" id="A0A6V7VLA8"/>
<evidence type="ECO:0000313" key="2">
    <source>
        <dbReference type="Proteomes" id="UP000580250"/>
    </source>
</evidence>
<protein>
    <submittedName>
        <fullName evidence="1">Uncharacterized protein</fullName>
    </submittedName>
</protein>
<name>A0A6V7VLA8_MELEN</name>
<dbReference type="EMBL" id="CAJEWN010000260">
    <property type="protein sequence ID" value="CAD2175756.1"/>
    <property type="molecule type" value="Genomic_DNA"/>
</dbReference>
<proteinExistence type="predicted"/>
<gene>
    <name evidence="1" type="ORF">MENT_LOCUS27498</name>
</gene>
<organism evidence="1 2">
    <name type="scientific">Meloidogyne enterolobii</name>
    <name type="common">Root-knot nematode worm</name>
    <name type="synonym">Meloidogyne mayaguensis</name>
    <dbReference type="NCBI Taxonomy" id="390850"/>
    <lineage>
        <taxon>Eukaryota</taxon>
        <taxon>Metazoa</taxon>
        <taxon>Ecdysozoa</taxon>
        <taxon>Nematoda</taxon>
        <taxon>Chromadorea</taxon>
        <taxon>Rhabditida</taxon>
        <taxon>Tylenchina</taxon>
        <taxon>Tylenchomorpha</taxon>
        <taxon>Tylenchoidea</taxon>
        <taxon>Meloidogynidae</taxon>
        <taxon>Meloidogyninae</taxon>
        <taxon>Meloidogyne</taxon>
    </lineage>
</organism>
<sequence length="121" mass="14096">MLVFMQKIYLQNQKIVSIILYIIMRLNVNLKVDLNDDKKMGIALKNCSTNDRIELFPKYAEIFNEDNESFKLSSFNWNNNDIFGCGLVYPPTNKMNEEFPFAFFTHNGKQIGKGNIIEGKF</sequence>
<accession>A0A6V7VLA8</accession>
<evidence type="ECO:0000313" key="1">
    <source>
        <dbReference type="EMBL" id="CAD2175756.1"/>
    </source>
</evidence>